<evidence type="ECO:0000313" key="8">
    <source>
        <dbReference type="EnsemblFungi" id="CEF78464"/>
    </source>
</evidence>
<keyword evidence="2 6" id="KW-0812">Transmembrane</keyword>
<feature type="transmembrane region" description="Helical" evidence="6">
    <location>
        <begin position="12"/>
        <end position="31"/>
    </location>
</feature>
<evidence type="ECO:0000256" key="6">
    <source>
        <dbReference type="SAM" id="Phobius"/>
    </source>
</evidence>
<keyword evidence="3 6" id="KW-1133">Transmembrane helix</keyword>
<comment type="similarity">
    <text evidence="5">Belongs to the SAT4 family.</text>
</comment>
<reference evidence="8" key="1">
    <citation type="journal article" date="2007" name="Science">
        <title>The Fusarium graminearum genome reveals a link between localized polymorphism and pathogen specialization.</title>
        <authorList>
            <person name="Cuomo C.A."/>
            <person name="Gueldener U."/>
            <person name="Xu J.-R."/>
            <person name="Trail F."/>
            <person name="Turgeon B.G."/>
            <person name="Di Pietro A."/>
            <person name="Walton J.D."/>
            <person name="Ma L.-J."/>
            <person name="Baker S.E."/>
            <person name="Rep M."/>
            <person name="Adam G."/>
            <person name="Antoniw J."/>
            <person name="Baldwin T."/>
            <person name="Calvo S.E."/>
            <person name="Chang Y.-L."/>
            <person name="DeCaprio D."/>
            <person name="Gale L.R."/>
            <person name="Gnerre S."/>
            <person name="Goswami R.S."/>
            <person name="Hammond-Kosack K."/>
            <person name="Harris L.J."/>
            <person name="Hilburn K."/>
            <person name="Kennell J.C."/>
            <person name="Kroken S."/>
            <person name="Magnuson J.K."/>
            <person name="Mannhaupt G."/>
            <person name="Mauceli E.W."/>
            <person name="Mewes H.-W."/>
            <person name="Mitterbauer R."/>
            <person name="Muehlbauer G."/>
            <person name="Muensterkoetter M."/>
            <person name="Nelson D."/>
            <person name="O'Donnell K."/>
            <person name="Ouellet T."/>
            <person name="Qi W."/>
            <person name="Quesneville H."/>
            <person name="Roncero M.I.G."/>
            <person name="Seong K.-Y."/>
            <person name="Tetko I.V."/>
            <person name="Urban M."/>
            <person name="Waalwijk C."/>
            <person name="Ward T.J."/>
            <person name="Yao J."/>
            <person name="Birren B.W."/>
            <person name="Kistler H.C."/>
        </authorList>
    </citation>
    <scope>NUCLEOTIDE SEQUENCE [LARGE SCALE GENOMIC DNA]</scope>
    <source>
        <strain evidence="8">PH-1 / ATCC MYA-4620 / FGSC 9075 / NRRL 31084</strain>
    </source>
</reference>
<evidence type="ECO:0000256" key="4">
    <source>
        <dbReference type="ARBA" id="ARBA00023136"/>
    </source>
</evidence>
<evidence type="ECO:0000259" key="7">
    <source>
        <dbReference type="Pfam" id="PF20684"/>
    </source>
</evidence>
<dbReference type="Pfam" id="PF20684">
    <property type="entry name" value="Fung_rhodopsin"/>
    <property type="match status" value="1"/>
</dbReference>
<sequence length="322" mass="36691">MITDPRGGEVIAVQWTLLSIAFGVILARLYLRIILQRRRLLASDLLMCAGWCTSCITACFDIHFYKMGVMQKGVTLGLVGFEGTAEEASEFLKFYHVTDYTFHSTFYLSKAALLCVYLQVFPEFMVKRRQFLWAVIAFVAASFTAVMLLLTVSCLPTWRWWALTEEGCPIQTLKMIFQIAWALNITGDILIFILPWLVVPELTLRPRLRYSLYATFGLGIINISFTIVRFALIQKYGADLVITITLVELWSFMDSCVGLIIACLPSLRPYFNWKEKIQYYGNYSKDSKADSQKPIMSSNPDTVDQPANAYMSIQVQRTFSVA</sequence>
<accession>A0A098DHL9</accession>
<dbReference type="PANTHER" id="PTHR33048:SF92">
    <property type="entry name" value="INTEGRAL MEMBRANE PROTEIN"/>
    <property type="match status" value="1"/>
</dbReference>
<dbReference type="InterPro" id="IPR052337">
    <property type="entry name" value="SAT4-like"/>
</dbReference>
<evidence type="ECO:0000256" key="5">
    <source>
        <dbReference type="ARBA" id="ARBA00038359"/>
    </source>
</evidence>
<accession>A0A0E0S4N9</accession>
<dbReference type="EMBL" id="HG970333">
    <property type="status" value="NOT_ANNOTATED_CDS"/>
    <property type="molecule type" value="Genomic_DNA"/>
</dbReference>
<feature type="domain" description="Rhodopsin" evidence="7">
    <location>
        <begin position="27"/>
        <end position="272"/>
    </location>
</feature>
<proteinExistence type="inferred from homology"/>
<feature type="transmembrane region" description="Helical" evidence="6">
    <location>
        <begin position="100"/>
        <end position="120"/>
    </location>
</feature>
<organism evidence="8">
    <name type="scientific">Gibberella zeae (strain ATCC MYA-4620 / CBS 123657 / FGSC 9075 / NRRL 31084 / PH-1)</name>
    <name type="common">Wheat head blight fungus</name>
    <name type="synonym">Fusarium graminearum</name>
    <dbReference type="NCBI Taxonomy" id="229533"/>
    <lineage>
        <taxon>Eukaryota</taxon>
        <taxon>Fungi</taxon>
        <taxon>Dikarya</taxon>
        <taxon>Ascomycota</taxon>
        <taxon>Pezizomycotina</taxon>
        <taxon>Sordariomycetes</taxon>
        <taxon>Hypocreomycetidae</taxon>
        <taxon>Hypocreales</taxon>
        <taxon>Nectriaceae</taxon>
        <taxon>Fusarium</taxon>
    </lineage>
</organism>
<keyword evidence="4 6" id="KW-0472">Membrane</keyword>
<dbReference type="EnsemblFungi" id="CEF78464">
    <property type="protein sequence ID" value="CEF78464"/>
    <property type="gene ID" value="FGRRES_12403_M"/>
</dbReference>
<evidence type="ECO:0000256" key="3">
    <source>
        <dbReference type="ARBA" id="ARBA00022989"/>
    </source>
</evidence>
<dbReference type="InterPro" id="IPR049326">
    <property type="entry name" value="Rhodopsin_dom_fungi"/>
</dbReference>
<evidence type="ECO:0000256" key="1">
    <source>
        <dbReference type="ARBA" id="ARBA00004141"/>
    </source>
</evidence>
<dbReference type="GO" id="GO:0016020">
    <property type="term" value="C:membrane"/>
    <property type="evidence" value="ECO:0007669"/>
    <property type="project" value="UniProtKB-SubCell"/>
</dbReference>
<feature type="transmembrane region" description="Helical" evidence="6">
    <location>
        <begin position="240"/>
        <end position="264"/>
    </location>
</feature>
<comment type="subcellular location">
    <subcellularLocation>
        <location evidence="1">Membrane</location>
        <topology evidence="1">Multi-pass membrane protein</topology>
    </subcellularLocation>
</comment>
<feature type="transmembrane region" description="Helical" evidence="6">
    <location>
        <begin position="43"/>
        <end position="65"/>
    </location>
</feature>
<feature type="transmembrane region" description="Helical" evidence="6">
    <location>
        <begin position="210"/>
        <end position="234"/>
    </location>
</feature>
<evidence type="ECO:0000256" key="2">
    <source>
        <dbReference type="ARBA" id="ARBA00022692"/>
    </source>
</evidence>
<reference evidence="8" key="2">
    <citation type="journal article" date="2010" name="Nature">
        <title>Comparative genomics reveals mobile pathogenicity chromosomes in Fusarium.</title>
        <authorList>
            <person name="Ma L.J."/>
            <person name="van der Does H.C."/>
            <person name="Borkovich K.A."/>
            <person name="Coleman J.J."/>
            <person name="Daboussi M.J."/>
            <person name="Di Pietro A."/>
            <person name="Dufresne M."/>
            <person name="Freitag M."/>
            <person name="Grabherr M."/>
            <person name="Henrissat B."/>
            <person name="Houterman P.M."/>
            <person name="Kang S."/>
            <person name="Shim W.B."/>
            <person name="Woloshuk C."/>
            <person name="Xie X."/>
            <person name="Xu J.R."/>
            <person name="Antoniw J."/>
            <person name="Baker S.E."/>
            <person name="Bluhm B.H."/>
            <person name="Breakspear A."/>
            <person name="Brown D.W."/>
            <person name="Butchko R.A."/>
            <person name="Chapman S."/>
            <person name="Coulson R."/>
            <person name="Coutinho P.M."/>
            <person name="Danchin E.G."/>
            <person name="Diener A."/>
            <person name="Gale L.R."/>
            <person name="Gardiner D.M."/>
            <person name="Goff S."/>
            <person name="Hammond-Kosack K.E."/>
            <person name="Hilburn K."/>
            <person name="Hua-Van A."/>
            <person name="Jonkers W."/>
            <person name="Kazan K."/>
            <person name="Kodira C.D."/>
            <person name="Koehrsen M."/>
            <person name="Kumar L."/>
            <person name="Lee Y.H."/>
            <person name="Li L."/>
            <person name="Manners J.M."/>
            <person name="Miranda-Saavedra D."/>
            <person name="Mukherjee M."/>
            <person name="Park G."/>
            <person name="Park J."/>
            <person name="Park S.Y."/>
            <person name="Proctor R.H."/>
            <person name="Regev A."/>
            <person name="Ruiz-Roldan M.C."/>
            <person name="Sain D."/>
            <person name="Sakthikumar S."/>
            <person name="Sykes S."/>
            <person name="Schwartz D.C."/>
            <person name="Turgeon B.G."/>
            <person name="Wapinski I."/>
            <person name="Yoder O."/>
            <person name="Young S."/>
            <person name="Zeng Q."/>
            <person name="Zhou S."/>
            <person name="Galagan J."/>
            <person name="Cuomo C.A."/>
            <person name="Kistler H.C."/>
            <person name="Rep M."/>
        </authorList>
    </citation>
    <scope>GENOME REANNOTATION</scope>
    <source>
        <strain evidence="8">PH-1 / ATCC MYA-4620 / FGSC 9075 / NRRL 31084</strain>
    </source>
</reference>
<reference evidence="8" key="3">
    <citation type="submission" date="2017-01" db="UniProtKB">
        <authorList>
            <consortium name="EnsemblFungi"/>
        </authorList>
    </citation>
    <scope>IDENTIFICATION</scope>
    <source>
        <strain evidence="8">PH-1 / ATCC MYA-4620 / FGSC 9075 / NRRL 31084</strain>
    </source>
</reference>
<name>A0A098DHL9_GIBZE</name>
<feature type="transmembrane region" description="Helical" evidence="6">
    <location>
        <begin position="178"/>
        <end position="198"/>
    </location>
</feature>
<feature type="transmembrane region" description="Helical" evidence="6">
    <location>
        <begin position="132"/>
        <end position="158"/>
    </location>
</feature>
<dbReference type="PANTHER" id="PTHR33048">
    <property type="entry name" value="PTH11-LIKE INTEGRAL MEMBRANE PROTEIN (AFU_ORTHOLOGUE AFUA_5G11245)"/>
    <property type="match status" value="1"/>
</dbReference>
<protein>
    <recommendedName>
        <fullName evidence="7">Rhodopsin domain-containing protein</fullName>
    </recommendedName>
</protein>
<dbReference type="AlphaFoldDB" id="A0A098DHL9"/>